<evidence type="ECO:0000259" key="3">
    <source>
        <dbReference type="PROSITE" id="PS50103"/>
    </source>
</evidence>
<keyword evidence="1" id="KW-0863">Zinc-finger</keyword>
<name>A0A9Q1BFL6_HOLLE</name>
<feature type="compositionally biased region" description="Basic and acidic residues" evidence="2">
    <location>
        <begin position="754"/>
        <end position="764"/>
    </location>
</feature>
<evidence type="ECO:0000256" key="2">
    <source>
        <dbReference type="SAM" id="MobiDB-lite"/>
    </source>
</evidence>
<dbReference type="Gene3D" id="4.10.1000.10">
    <property type="entry name" value="Zinc finger, CCCH-type"/>
    <property type="match status" value="1"/>
</dbReference>
<feature type="compositionally biased region" description="Low complexity" evidence="2">
    <location>
        <begin position="891"/>
        <end position="902"/>
    </location>
</feature>
<organism evidence="4 5">
    <name type="scientific">Holothuria leucospilota</name>
    <name type="common">Black long sea cucumber</name>
    <name type="synonym">Mertensiothuria leucospilota</name>
    <dbReference type="NCBI Taxonomy" id="206669"/>
    <lineage>
        <taxon>Eukaryota</taxon>
        <taxon>Metazoa</taxon>
        <taxon>Echinodermata</taxon>
        <taxon>Eleutherozoa</taxon>
        <taxon>Echinozoa</taxon>
        <taxon>Holothuroidea</taxon>
        <taxon>Aspidochirotacea</taxon>
        <taxon>Aspidochirotida</taxon>
        <taxon>Holothuriidae</taxon>
        <taxon>Holothuria</taxon>
    </lineage>
</organism>
<evidence type="ECO:0000313" key="4">
    <source>
        <dbReference type="EMBL" id="KAJ8023793.1"/>
    </source>
</evidence>
<reference evidence="4" key="1">
    <citation type="submission" date="2021-10" db="EMBL/GenBank/DDBJ databases">
        <title>Tropical sea cucumber genome reveals ecological adaptation and Cuvierian tubules defense mechanism.</title>
        <authorList>
            <person name="Chen T."/>
        </authorList>
    </citation>
    <scope>NUCLEOTIDE SEQUENCE</scope>
    <source>
        <strain evidence="4">Nanhai2018</strain>
        <tissue evidence="4">Muscle</tissue>
    </source>
</reference>
<feature type="compositionally biased region" description="Basic and acidic residues" evidence="2">
    <location>
        <begin position="582"/>
        <end position="608"/>
    </location>
</feature>
<comment type="caution">
    <text evidence="4">The sequence shown here is derived from an EMBL/GenBank/DDBJ whole genome shotgun (WGS) entry which is preliminary data.</text>
</comment>
<keyword evidence="1" id="KW-0862">Zinc</keyword>
<dbReference type="PROSITE" id="PS50103">
    <property type="entry name" value="ZF_C3H1"/>
    <property type="match status" value="1"/>
</dbReference>
<dbReference type="Pfam" id="PF15663">
    <property type="entry name" value="zf-CCCH_3"/>
    <property type="match status" value="1"/>
</dbReference>
<proteinExistence type="predicted"/>
<keyword evidence="1" id="KW-0479">Metal-binding</keyword>
<dbReference type="EMBL" id="JAIZAY010000019">
    <property type="protein sequence ID" value="KAJ8023793.1"/>
    <property type="molecule type" value="Genomic_DNA"/>
</dbReference>
<feature type="compositionally biased region" description="Basic and acidic residues" evidence="2">
    <location>
        <begin position="692"/>
        <end position="703"/>
    </location>
</feature>
<feature type="domain" description="C3H1-type" evidence="3">
    <location>
        <begin position="7"/>
        <end position="29"/>
    </location>
</feature>
<dbReference type="GO" id="GO:0008270">
    <property type="term" value="F:zinc ion binding"/>
    <property type="evidence" value="ECO:0007669"/>
    <property type="project" value="UniProtKB-KW"/>
</dbReference>
<dbReference type="PANTHER" id="PTHR15725:SF14">
    <property type="entry name" value="ZINC FINGER CCCH DOMAIN-CONTAINING PROTEIN 11A"/>
    <property type="match status" value="1"/>
</dbReference>
<dbReference type="InterPro" id="IPR041686">
    <property type="entry name" value="Znf-CCCH_3"/>
</dbReference>
<feature type="zinc finger region" description="C3H1-type" evidence="1">
    <location>
        <begin position="7"/>
        <end position="29"/>
    </location>
</feature>
<evidence type="ECO:0000256" key="1">
    <source>
        <dbReference type="PROSITE-ProRule" id="PRU00723"/>
    </source>
</evidence>
<dbReference type="OrthoDB" id="5395350at2759"/>
<keyword evidence="5" id="KW-1185">Reference proteome</keyword>
<gene>
    <name evidence="4" type="ORF">HOLleu_36334</name>
</gene>
<feature type="region of interest" description="Disordered" evidence="2">
    <location>
        <begin position="545"/>
        <end position="979"/>
    </location>
</feature>
<feature type="compositionally biased region" description="Basic and acidic residues" evidence="2">
    <location>
        <begin position="777"/>
        <end position="790"/>
    </location>
</feature>
<protein>
    <submittedName>
        <fullName evidence="4">Zinc finger CCCH domain-containing protein 11A</fullName>
    </submittedName>
</protein>
<dbReference type="InterPro" id="IPR000571">
    <property type="entry name" value="Znf_CCCH"/>
</dbReference>
<feature type="compositionally biased region" description="Basic and acidic residues" evidence="2">
    <location>
        <begin position="826"/>
        <end position="836"/>
    </location>
</feature>
<feature type="compositionally biased region" description="Basic and acidic residues" evidence="2">
    <location>
        <begin position="658"/>
        <end position="680"/>
    </location>
</feature>
<dbReference type="Proteomes" id="UP001152320">
    <property type="component" value="Chromosome 19"/>
</dbReference>
<evidence type="ECO:0000313" key="5">
    <source>
        <dbReference type="Proteomes" id="UP001152320"/>
    </source>
</evidence>
<feature type="compositionally biased region" description="Basic and acidic residues" evidence="2">
    <location>
        <begin position="545"/>
        <end position="564"/>
    </location>
</feature>
<dbReference type="AlphaFoldDB" id="A0A9Q1BFL6"/>
<feature type="compositionally biased region" description="Low complexity" evidence="2">
    <location>
        <begin position="849"/>
        <end position="858"/>
    </location>
</feature>
<feature type="compositionally biased region" description="Acidic residues" evidence="2">
    <location>
        <begin position="954"/>
        <end position="979"/>
    </location>
</feature>
<dbReference type="PANTHER" id="PTHR15725">
    <property type="entry name" value="ZN-FINGER, C-X8-C-X5-C-X3-H TYPE-CONTAINING"/>
    <property type="match status" value="1"/>
</dbReference>
<sequence length="991" mass="108360">MAAQGDDCYFFYYSTCTKGDSCQFRHCPEALGNEVVCSLWREGRCQRTICYYRHMEIDKNRSVIPCFWESQPSGCLKQHCPFKHMKPRGVDAPWTNSPTKLTADVQNTLSSSGSVPVKKAIPAPVVEPVVVTPGEESDETSSVEVSPVKKIKFPSSSLLSAVKEEDTKSSDAGQLNFGIKTLSQIRQKNPRETKSSQNTAIVTGVQPGDLRKIVSLKGTSSTQLEGDKLSSVVQSGVGAQKAGAAVMVNMQKRISLRTGDETPLTTMRKLITLEKEEKPTVISLYSGSDGAEKVEETSSSGIKTLAQIRQERFQKSIHLNKSRVSEQGDGGIKTLEQIRRERKARAEMKMTEQGDAPVIGSIENMESEKSCKEESGISDGDDYGIKSLDEIKKERLQKFASGDDEADVPGVKSLEQIRRERIANRLGLRTDKENTVVSATGELDSIQSTKNQTLRSSIVSRLGKDAIGSQNTIHTRVAPSVKHDNLSESGRKIQIKEGSEIQSLQSAGQVLSRKIVTVRPAVSNTQEESVVKPKKRRVFLMGAVGEKDGQVTKAEDEKEDDEVKSSLSKSRIRVGRLAMDGAEERNRSLRALEDSGELEKLDVKEEHQRKRILIKRNEGKLKSPLKRRADRQIYQPPAAKSKEGVSDIKTRLGQKATSDTEKVDEEKRDGKDEKDKEVSVRKRPRITFHTDATSDHTDSENSQKHAKIRLSNMETLGGRTIKSGIVRIKPISESTVSESEHSEPQPPKKKRGGGLRERLLKQSEKFTVGVAGGKLDSTSEKPEATDEVKNVWRLITPAKDGGRDTDRGSSSGRVNVEPTEASIGGRKSEETDDLRTDLGLAEGEQTVVSSSGSSDMSGGNRGATDKGIQDVGSVDIIPNKRALPFTSEQKSLSPSSSILPDSTNQSIPSAVIGQPNIIVPSQPLGPNTSEPGNMDGKAQKESSGRISKPRMSVTDDDLDGLLDDVDGSEGPDQYEDDDDALLNELEDLINA</sequence>
<dbReference type="FunFam" id="4.10.1000.10:FF:000026">
    <property type="entry name" value="Zinc finger CCCH domain-containing protein 11A"/>
    <property type="match status" value="1"/>
</dbReference>
<feature type="compositionally biased region" description="Basic and acidic residues" evidence="2">
    <location>
        <begin position="640"/>
        <end position="650"/>
    </location>
</feature>
<accession>A0A9Q1BFL6</accession>